<evidence type="ECO:0000313" key="3">
    <source>
        <dbReference type="Proteomes" id="UP000002668"/>
    </source>
</evidence>
<organism evidence="3">
    <name type="scientific">Leptosphaeria maculans (strain JN3 / isolate v23.1.3 / race Av1-4-5-6-7-8)</name>
    <name type="common">Blackleg fungus</name>
    <name type="synonym">Phoma lingam</name>
    <dbReference type="NCBI Taxonomy" id="985895"/>
    <lineage>
        <taxon>Eukaryota</taxon>
        <taxon>Fungi</taxon>
        <taxon>Dikarya</taxon>
        <taxon>Ascomycota</taxon>
        <taxon>Pezizomycotina</taxon>
        <taxon>Dothideomycetes</taxon>
        <taxon>Pleosporomycetidae</taxon>
        <taxon>Pleosporales</taxon>
        <taxon>Pleosporineae</taxon>
        <taxon>Leptosphaeriaceae</taxon>
        <taxon>Plenodomus</taxon>
        <taxon>Plenodomus lingam/Leptosphaeria maculans species complex</taxon>
    </lineage>
</organism>
<dbReference type="Proteomes" id="UP000002668">
    <property type="component" value="Genome"/>
</dbReference>
<feature type="region of interest" description="Disordered" evidence="1">
    <location>
        <begin position="83"/>
        <end position="105"/>
    </location>
</feature>
<dbReference type="AlphaFoldDB" id="E5ABT1"/>
<sequence length="149" mass="16756">MMDRYPHEQKDYSSADHILHSDNQKTVTTCQPHLTFSCSFPQMSTTAQQQNTWRCLWSQLSFACPHPPTMPSGCAVPLQMVRNPTDQSATPNRPGRSPLSDSIPANHDARSCALLPEIINHETRSPFSNFLDLMPPPPFAHHHDHELCG</sequence>
<dbReference type="EMBL" id="FP929138">
    <property type="protein sequence ID" value="CBY01122.1"/>
    <property type="molecule type" value="Genomic_DNA"/>
</dbReference>
<evidence type="ECO:0000256" key="1">
    <source>
        <dbReference type="SAM" id="MobiDB-lite"/>
    </source>
</evidence>
<keyword evidence="3" id="KW-1185">Reference proteome</keyword>
<dbReference type="VEuPathDB" id="FungiDB:LEMA_P022520.1"/>
<name>E5ABT1_LEPMJ</name>
<proteinExistence type="predicted"/>
<protein>
    <submittedName>
        <fullName evidence="2">Predicted protein</fullName>
    </submittedName>
</protein>
<reference evidence="3" key="1">
    <citation type="journal article" date="2011" name="Nat. Commun.">
        <title>Effector diversification within compartments of the Leptosphaeria maculans genome affected by Repeat-Induced Point mutations.</title>
        <authorList>
            <person name="Rouxel T."/>
            <person name="Grandaubert J."/>
            <person name="Hane J.K."/>
            <person name="Hoede C."/>
            <person name="van de Wouw A.P."/>
            <person name="Couloux A."/>
            <person name="Dominguez V."/>
            <person name="Anthouard V."/>
            <person name="Bally P."/>
            <person name="Bourras S."/>
            <person name="Cozijnsen A.J."/>
            <person name="Ciuffetti L.M."/>
            <person name="Degrave A."/>
            <person name="Dilmaghani A."/>
            <person name="Duret L."/>
            <person name="Fudal I."/>
            <person name="Goodwin S.B."/>
            <person name="Gout L."/>
            <person name="Glaser N."/>
            <person name="Linglin J."/>
            <person name="Kema G.H.J."/>
            <person name="Lapalu N."/>
            <person name="Lawrence C.B."/>
            <person name="May K."/>
            <person name="Meyer M."/>
            <person name="Ollivier B."/>
            <person name="Poulain J."/>
            <person name="Schoch C.L."/>
            <person name="Simon A."/>
            <person name="Spatafora J.W."/>
            <person name="Stachowiak A."/>
            <person name="Turgeon B.G."/>
            <person name="Tyler B.M."/>
            <person name="Vincent D."/>
            <person name="Weissenbach J."/>
            <person name="Amselem J."/>
            <person name="Quesneville H."/>
            <person name="Oliver R.P."/>
            <person name="Wincker P."/>
            <person name="Balesdent M.-H."/>
            <person name="Howlett B.J."/>
        </authorList>
    </citation>
    <scope>NUCLEOTIDE SEQUENCE [LARGE SCALE GENOMIC DNA]</scope>
    <source>
        <strain evidence="3">JN3 / isolate v23.1.3 / race Av1-4-5-6-7-8</strain>
    </source>
</reference>
<dbReference type="InParanoid" id="E5ABT1"/>
<evidence type="ECO:0000313" key="2">
    <source>
        <dbReference type="EMBL" id="CBY01122.1"/>
    </source>
</evidence>
<gene>
    <name evidence="2" type="ORF">LEMA_P022520.1</name>
</gene>
<accession>E5ABT1</accession>
<dbReference type="HOGENOM" id="CLU_1750014_0_0_1"/>